<dbReference type="Pfam" id="PF05309">
    <property type="entry name" value="TraE"/>
    <property type="match status" value="1"/>
</dbReference>
<feature type="transmembrane region" description="Helical" evidence="1">
    <location>
        <begin position="20"/>
        <end position="39"/>
    </location>
</feature>
<evidence type="ECO:0000313" key="2">
    <source>
        <dbReference type="EMBL" id="PUE56433.1"/>
    </source>
</evidence>
<dbReference type="InterPro" id="IPR007973">
    <property type="entry name" value="Pilus_assembly_TraE"/>
</dbReference>
<dbReference type="RefSeq" id="WP_108402960.1">
    <property type="nucleotide sequence ID" value="NZ_NESP01000002.1"/>
</dbReference>
<protein>
    <recommendedName>
        <fullName evidence="4">Type VI secretion protein</fullName>
    </recommendedName>
</protein>
<keyword evidence="1" id="KW-0472">Membrane</keyword>
<dbReference type="AlphaFoldDB" id="A0A315EF33"/>
<evidence type="ECO:0000256" key="1">
    <source>
        <dbReference type="SAM" id="Phobius"/>
    </source>
</evidence>
<evidence type="ECO:0000313" key="3">
    <source>
        <dbReference type="Proteomes" id="UP000251341"/>
    </source>
</evidence>
<evidence type="ECO:0008006" key="4">
    <source>
        <dbReference type="Google" id="ProtNLM"/>
    </source>
</evidence>
<reference evidence="2 3" key="1">
    <citation type="submission" date="2017-04" db="EMBL/GenBank/DDBJ databases">
        <title>Unexpected and diverse lifestyles within the genus Limnohabitans.</title>
        <authorList>
            <person name="Kasalicky V."/>
            <person name="Mehrshad M."/>
            <person name="Andrei S.-A."/>
            <person name="Salcher M."/>
            <person name="Kratochvilova H."/>
            <person name="Simek K."/>
            <person name="Ghai R."/>
        </authorList>
    </citation>
    <scope>NUCLEOTIDE SEQUENCE [LARGE SCALE GENOMIC DNA]</scope>
    <source>
        <strain evidence="2 3">MWH-C5</strain>
    </source>
</reference>
<dbReference type="EMBL" id="NESP01000002">
    <property type="protein sequence ID" value="PUE56433.1"/>
    <property type="molecule type" value="Genomic_DNA"/>
</dbReference>
<dbReference type="Proteomes" id="UP000251341">
    <property type="component" value="Unassembled WGS sequence"/>
</dbReference>
<keyword evidence="3" id="KW-1185">Reference proteome</keyword>
<name>A0A315EF33_9BURK</name>
<comment type="caution">
    <text evidence="2">The sequence shown here is derived from an EMBL/GenBank/DDBJ whole genome shotgun (WGS) entry which is preliminary data.</text>
</comment>
<keyword evidence="1" id="KW-0812">Transmembrane</keyword>
<gene>
    <name evidence="2" type="ORF">B9Z44_14390</name>
</gene>
<organism evidence="2 3">
    <name type="scientific">Limnohabitans curvus</name>
    <dbReference type="NCBI Taxonomy" id="323423"/>
    <lineage>
        <taxon>Bacteria</taxon>
        <taxon>Pseudomonadati</taxon>
        <taxon>Pseudomonadota</taxon>
        <taxon>Betaproteobacteria</taxon>
        <taxon>Burkholderiales</taxon>
        <taxon>Comamonadaceae</taxon>
        <taxon>Limnohabitans</taxon>
    </lineage>
</organism>
<keyword evidence="1" id="KW-1133">Transmembrane helix</keyword>
<sequence>MEMNQRNEAVSELRTRNKHLTYAVLASALVCVGVTFKLVSQSEIIMVQTPGMPANSIIERTSFDKNAQLATLNAITNNLGNLNPANAEYQKKFLELYFSPEAYTRLSHEIDLRVEKAKAERELGSSYFVFKRYVYDEQINKHFIVGEQHTVNAAKDSAEPYVYEYAIHIENYRLWVDDIKVYPGEKIHNSEWIKANSK</sequence>
<proteinExistence type="predicted"/>
<accession>A0A315EF33</accession>